<dbReference type="GO" id="GO:0030246">
    <property type="term" value="F:carbohydrate binding"/>
    <property type="evidence" value="ECO:0007669"/>
    <property type="project" value="TreeGrafter"/>
</dbReference>
<feature type="signal peptide" evidence="4">
    <location>
        <begin position="1"/>
        <end position="24"/>
    </location>
</feature>
<name>A0A8J2V3Z0_9PROT</name>
<reference evidence="7" key="2">
    <citation type="submission" date="2020-09" db="EMBL/GenBank/DDBJ databases">
        <authorList>
            <person name="Sun Q."/>
            <person name="Zhou Y."/>
        </authorList>
    </citation>
    <scope>NUCLEOTIDE SEQUENCE</scope>
    <source>
        <strain evidence="7">CGMCC 1.12921</strain>
    </source>
</reference>
<dbReference type="Gene3D" id="2.60.120.260">
    <property type="entry name" value="Galactose-binding domain-like"/>
    <property type="match status" value="1"/>
</dbReference>
<dbReference type="SUPFAM" id="SSF49303">
    <property type="entry name" value="beta-Galactosidase/glucuronidase domain"/>
    <property type="match status" value="1"/>
</dbReference>
<feature type="chain" id="PRO_5035211538" evidence="4">
    <location>
        <begin position="25"/>
        <end position="628"/>
    </location>
</feature>
<accession>A0A8J2V3Z0</accession>
<dbReference type="GO" id="GO:0019391">
    <property type="term" value="P:glucuronoside catabolic process"/>
    <property type="evidence" value="ECO:0007669"/>
    <property type="project" value="TreeGrafter"/>
</dbReference>
<feature type="domain" description="Glycoside hydrolase family 2 catalytic" evidence="5">
    <location>
        <begin position="315"/>
        <end position="554"/>
    </location>
</feature>
<proteinExistence type="inferred from homology"/>
<keyword evidence="4" id="KW-0732">Signal</keyword>
<dbReference type="Pfam" id="PF02837">
    <property type="entry name" value="Glyco_hydro_2_N"/>
    <property type="match status" value="1"/>
</dbReference>
<dbReference type="InterPro" id="IPR017853">
    <property type="entry name" value="GH"/>
</dbReference>
<evidence type="ECO:0000256" key="2">
    <source>
        <dbReference type="ARBA" id="ARBA00022801"/>
    </source>
</evidence>
<evidence type="ECO:0000313" key="8">
    <source>
        <dbReference type="Proteomes" id="UP000613582"/>
    </source>
</evidence>
<dbReference type="PRINTS" id="PR00132">
    <property type="entry name" value="GLHYDRLASE2"/>
</dbReference>
<dbReference type="SUPFAM" id="SSF49785">
    <property type="entry name" value="Galactose-binding domain-like"/>
    <property type="match status" value="1"/>
</dbReference>
<protein>
    <submittedName>
        <fullName evidence="7">Beta-glucuronidase</fullName>
    </submittedName>
</protein>
<dbReference type="AlphaFoldDB" id="A0A8J2V3Z0"/>
<evidence type="ECO:0000313" key="7">
    <source>
        <dbReference type="EMBL" id="GGC98190.1"/>
    </source>
</evidence>
<keyword evidence="8" id="KW-1185">Reference proteome</keyword>
<reference evidence="7" key="1">
    <citation type="journal article" date="2014" name="Int. J. Syst. Evol. Microbiol.">
        <title>Complete genome sequence of Corynebacterium casei LMG S-19264T (=DSM 44701T), isolated from a smear-ripened cheese.</title>
        <authorList>
            <consortium name="US DOE Joint Genome Institute (JGI-PGF)"/>
            <person name="Walter F."/>
            <person name="Albersmeier A."/>
            <person name="Kalinowski J."/>
            <person name="Ruckert C."/>
        </authorList>
    </citation>
    <scope>NUCLEOTIDE SEQUENCE</scope>
    <source>
        <strain evidence="7">CGMCC 1.12921</strain>
    </source>
</reference>
<evidence type="ECO:0000256" key="1">
    <source>
        <dbReference type="ARBA" id="ARBA00007401"/>
    </source>
</evidence>
<dbReference type="InterPro" id="IPR036156">
    <property type="entry name" value="Beta-gal/glucu_dom_sf"/>
</dbReference>
<evidence type="ECO:0000256" key="4">
    <source>
        <dbReference type="SAM" id="SignalP"/>
    </source>
</evidence>
<dbReference type="Pfam" id="PF02836">
    <property type="entry name" value="Glyco_hydro_2_C"/>
    <property type="match status" value="1"/>
</dbReference>
<dbReference type="GO" id="GO:0004566">
    <property type="term" value="F:beta-glucuronidase activity"/>
    <property type="evidence" value="ECO:0007669"/>
    <property type="project" value="TreeGrafter"/>
</dbReference>
<dbReference type="InterPro" id="IPR013783">
    <property type="entry name" value="Ig-like_fold"/>
</dbReference>
<dbReference type="Proteomes" id="UP000613582">
    <property type="component" value="Unassembled WGS sequence"/>
</dbReference>
<keyword evidence="2" id="KW-0378">Hydrolase</keyword>
<dbReference type="GO" id="GO:0005975">
    <property type="term" value="P:carbohydrate metabolic process"/>
    <property type="evidence" value="ECO:0007669"/>
    <property type="project" value="InterPro"/>
</dbReference>
<dbReference type="InterPro" id="IPR006101">
    <property type="entry name" value="Glyco_hydro_2"/>
</dbReference>
<dbReference type="SUPFAM" id="SSF51445">
    <property type="entry name" value="(Trans)glycosidases"/>
    <property type="match status" value="1"/>
</dbReference>
<organism evidence="7 8">
    <name type="scientific">Aquisalinus flavus</name>
    <dbReference type="NCBI Taxonomy" id="1526572"/>
    <lineage>
        <taxon>Bacteria</taxon>
        <taxon>Pseudomonadati</taxon>
        <taxon>Pseudomonadota</taxon>
        <taxon>Alphaproteobacteria</taxon>
        <taxon>Parvularculales</taxon>
        <taxon>Parvularculaceae</taxon>
        <taxon>Aquisalinus</taxon>
    </lineage>
</organism>
<dbReference type="EMBL" id="BMGH01000001">
    <property type="protein sequence ID" value="GGC98190.1"/>
    <property type="molecule type" value="Genomic_DNA"/>
</dbReference>
<comment type="caution">
    <text evidence="7">The sequence shown here is derived from an EMBL/GenBank/DDBJ whole genome shotgun (WGS) entry which is preliminary data.</text>
</comment>
<sequence length="628" mass="70143">MTGVIITGALSGLFFGLAAFPAGAAGDLPGPDLVLTNSASRDHIDLTGAWTYSIDPYRDGLKSFHGNGPGLGHRRYETTDVEAVTRENPTARYEYDMRREKIVTLPGSWINHAPELRHYDGLMWYAREFDAAPEGDERAFLRFGAANYTAHVWFNGEFVGRHDGGFTPFAFEVTDLLEDGENLLVVGVDAQRTDQTVPPPVTDWETYGGLTRPIRLVYTSETFIDEARTWLGRDGRIMAELALDGPGAAGQAVSVTIESLGLTLDGRTDRNGMWQGSIAAPDTLSLWSPDNPTLYDVTFAAGDDTLPERIGFRTIEVRGTDILLNGEPIYLRGISMHEEELGSDPGRIMTEPAIRALLSEIKDGLNGNFVRLAHYPHSELTTRLADEMGLLVWSEIPVYWLIDWNNDDTLAEARMMLAENMMRDMNRASIIIWSVANETPVGDARNSFLRKLIADVRQRDDTRLVSAALLTESTTDNGTMRSWIDDPLADDLDILAVNTYNGWYGGPDLDGVDDIVWEARHEKPMIFSEFGAGALAGFADEEARRKFSESFQADYYRATLAMSENIPFLKGMSPWILKDFRSPRRQHPVYQQGWNRKGLISETGQRKQAFHVLSDFYREMQTAGTTQD</sequence>
<evidence type="ECO:0000259" key="5">
    <source>
        <dbReference type="Pfam" id="PF02836"/>
    </source>
</evidence>
<dbReference type="PANTHER" id="PTHR10066">
    <property type="entry name" value="BETA-GLUCURONIDASE"/>
    <property type="match status" value="1"/>
</dbReference>
<dbReference type="PANTHER" id="PTHR10066:SF67">
    <property type="entry name" value="BETA-GLUCURONIDASE"/>
    <property type="match status" value="1"/>
</dbReference>
<comment type="similarity">
    <text evidence="1">Belongs to the glycosyl hydrolase 2 family.</text>
</comment>
<dbReference type="Gene3D" id="2.60.40.10">
    <property type="entry name" value="Immunoglobulins"/>
    <property type="match status" value="1"/>
</dbReference>
<dbReference type="Gene3D" id="3.20.20.80">
    <property type="entry name" value="Glycosidases"/>
    <property type="match status" value="1"/>
</dbReference>
<keyword evidence="3" id="KW-0326">Glycosidase</keyword>
<dbReference type="RefSeq" id="WP_188159610.1">
    <property type="nucleotide sequence ID" value="NZ_BMGH01000001.1"/>
</dbReference>
<dbReference type="InterPro" id="IPR006104">
    <property type="entry name" value="Glyco_hydro_2_N"/>
</dbReference>
<dbReference type="InterPro" id="IPR006103">
    <property type="entry name" value="Glyco_hydro_2_cat"/>
</dbReference>
<evidence type="ECO:0000256" key="3">
    <source>
        <dbReference type="ARBA" id="ARBA00023295"/>
    </source>
</evidence>
<dbReference type="InterPro" id="IPR008979">
    <property type="entry name" value="Galactose-bd-like_sf"/>
</dbReference>
<evidence type="ECO:0000259" key="6">
    <source>
        <dbReference type="Pfam" id="PF02837"/>
    </source>
</evidence>
<feature type="domain" description="Glycosyl hydrolases family 2 sugar binding" evidence="6">
    <location>
        <begin position="112"/>
        <end position="195"/>
    </location>
</feature>
<gene>
    <name evidence="7" type="ORF">GCM10011342_03900</name>
</gene>